<evidence type="ECO:0000256" key="2">
    <source>
        <dbReference type="ARBA" id="ARBA00008351"/>
    </source>
</evidence>
<dbReference type="GO" id="GO:0009399">
    <property type="term" value="P:nitrogen fixation"/>
    <property type="evidence" value="ECO:0007669"/>
    <property type="project" value="InterPro"/>
</dbReference>
<dbReference type="Pfam" id="PF03206">
    <property type="entry name" value="NifW"/>
    <property type="match status" value="1"/>
</dbReference>
<dbReference type="InterPro" id="IPR004893">
    <property type="entry name" value="NifW"/>
</dbReference>
<protein>
    <recommendedName>
        <fullName evidence="4">Nitrogenase-stabilizing/protective protein NifW</fullName>
    </recommendedName>
</protein>
<dbReference type="Proteomes" id="UP000619743">
    <property type="component" value="Unassembled WGS sequence"/>
</dbReference>
<comment type="similarity">
    <text evidence="2">Belongs to the NifW family.</text>
</comment>
<keyword evidence="5" id="KW-0535">Nitrogen fixation</keyword>
<sequence>MLAQATDMDLAIAELNSAESFLEFFNVSYQPAYLKPRRVRFMRLFRQELDKSDAPLDWNDYYQAVFRAYCLLERDVAIALSGGACGSCAGCQSDEDKQSEQALQGRNCRHD</sequence>
<dbReference type="RefSeq" id="WP_087506788.1">
    <property type="nucleotide sequence ID" value="NZ_BMDX01000017.1"/>
</dbReference>
<evidence type="ECO:0000256" key="5">
    <source>
        <dbReference type="ARBA" id="ARBA00023231"/>
    </source>
</evidence>
<organism evidence="6 7">
    <name type="scientific">Neiella marina</name>
    <dbReference type="NCBI Taxonomy" id="508461"/>
    <lineage>
        <taxon>Bacteria</taxon>
        <taxon>Pseudomonadati</taxon>
        <taxon>Pseudomonadota</taxon>
        <taxon>Gammaproteobacteria</taxon>
        <taxon>Alteromonadales</taxon>
        <taxon>Echinimonadaceae</taxon>
        <taxon>Neiella</taxon>
    </lineage>
</organism>
<dbReference type="AlphaFoldDB" id="A0A8J2XNT1"/>
<evidence type="ECO:0000256" key="4">
    <source>
        <dbReference type="ARBA" id="ARBA00016274"/>
    </source>
</evidence>
<comment type="function">
    <text evidence="1">May protect the nitrogenase Fe-Mo protein from oxidative damage.</text>
</comment>
<accession>A0A8J2XNT1</accession>
<evidence type="ECO:0000313" key="6">
    <source>
        <dbReference type="EMBL" id="GGA85065.1"/>
    </source>
</evidence>
<evidence type="ECO:0000256" key="3">
    <source>
        <dbReference type="ARBA" id="ARBA00011284"/>
    </source>
</evidence>
<evidence type="ECO:0000313" key="7">
    <source>
        <dbReference type="Proteomes" id="UP000619743"/>
    </source>
</evidence>
<gene>
    <name evidence="6" type="ORF">GCM10011369_28880</name>
</gene>
<evidence type="ECO:0000256" key="1">
    <source>
        <dbReference type="ARBA" id="ARBA00002247"/>
    </source>
</evidence>
<dbReference type="OrthoDB" id="9811868at2"/>
<reference evidence="7" key="1">
    <citation type="journal article" date="2019" name="Int. J. Syst. Evol. Microbiol.">
        <title>The Global Catalogue of Microorganisms (GCM) 10K type strain sequencing project: providing services to taxonomists for standard genome sequencing and annotation.</title>
        <authorList>
            <consortium name="The Broad Institute Genomics Platform"/>
            <consortium name="The Broad Institute Genome Sequencing Center for Infectious Disease"/>
            <person name="Wu L."/>
            <person name="Ma J."/>
        </authorList>
    </citation>
    <scope>NUCLEOTIDE SEQUENCE [LARGE SCALE GENOMIC DNA]</scope>
    <source>
        <strain evidence="7">CGMCC 1.10130</strain>
    </source>
</reference>
<name>A0A8J2XNT1_9GAMM</name>
<proteinExistence type="inferred from homology"/>
<comment type="subunit">
    <text evidence="3">Homotrimer; associates with NifD.</text>
</comment>
<comment type="caution">
    <text evidence="6">The sequence shown here is derived from an EMBL/GenBank/DDBJ whole genome shotgun (WGS) entry which is preliminary data.</text>
</comment>
<dbReference type="EMBL" id="BMDX01000017">
    <property type="protein sequence ID" value="GGA85065.1"/>
    <property type="molecule type" value="Genomic_DNA"/>
</dbReference>
<keyword evidence="7" id="KW-1185">Reference proteome</keyword>